<reference evidence="1 2" key="1">
    <citation type="submission" date="2019-04" db="EMBL/GenBank/DDBJ databases">
        <title>Complete genome sequencing of Piscirickettsia salmonis strain Psal-009.</title>
        <authorList>
            <person name="Schober I."/>
            <person name="Bunk B."/>
            <person name="Sproer C."/>
            <person name="Carril G.P."/>
            <person name="Riedel T."/>
            <person name="Flores-Herrera P.A."/>
            <person name="Nourdin-Galindo G."/>
            <person name="Marshall S.H."/>
            <person name="Overmann J."/>
        </authorList>
    </citation>
    <scope>NUCLEOTIDE SEQUENCE [LARGE SCALE GENOMIC DNA]</scope>
    <source>
        <strain evidence="1 2">Psal-009</strain>
    </source>
</reference>
<protein>
    <submittedName>
        <fullName evidence="1">Uncharacterized protein</fullName>
    </submittedName>
</protein>
<proteinExistence type="predicted"/>
<name>A0A9Q6LLG2_PISSA</name>
<accession>A0A9Q6LLG2</accession>
<organism evidence="1 2">
    <name type="scientific">Piscirickettsia salmonis</name>
    <dbReference type="NCBI Taxonomy" id="1238"/>
    <lineage>
        <taxon>Bacteria</taxon>
        <taxon>Pseudomonadati</taxon>
        <taxon>Pseudomonadota</taxon>
        <taxon>Gammaproteobacteria</taxon>
        <taxon>Thiotrichales</taxon>
        <taxon>Piscirickettsiaceae</taxon>
        <taxon>Piscirickettsia</taxon>
    </lineage>
</organism>
<keyword evidence="2" id="KW-1185">Reference proteome</keyword>
<dbReference type="Proteomes" id="UP000422232">
    <property type="component" value="Chromosome"/>
</dbReference>
<dbReference type="EMBL" id="CP038908">
    <property type="protein sequence ID" value="QGO06947.1"/>
    <property type="molecule type" value="Genomic_DNA"/>
</dbReference>
<dbReference type="AlphaFoldDB" id="A0A9Q6LLG2"/>
<evidence type="ECO:0000313" key="2">
    <source>
        <dbReference type="Proteomes" id="UP000422232"/>
    </source>
</evidence>
<sequence length="429" mass="50602">MKLSKEEAALIIWNFFKNSKIRKNFKKPNSDFLVKYPTFAVGNDPLLQTKKLIKPQKYFAVVGTGGLRNVFLAKELTSERLTLNPHIFIVDNSSDVHEFWNLTKKLFIKSKSCDDFFENYKNSELIKSNCFRKFSNLKNKNLFFNKLGIDSESYHNNEITNFFKNFFNDKEENFKWMKNSIVNRLILIRQSWISHETFKFIKNICDYHSYDVYCYPSNIAEFLNNDDDIKKFHENINYLNPKAVIETSGCHQTEVPHKVHHYIQGVHSLVLDTKVELNKKIKLIKIKEYLQNSMTTEFKQILFDKCKNLKDLCFVSSLRQSDFFSQQSTTTGKELKRLLNLNENYLLKLEIHPNGDSVRMRDIRNYALYEQKSNSNYFFNNQDKENIKEFSFSKDKQEPTLIFTNNLKRLTSNVTLAGTVAKNLDLSRV</sequence>
<dbReference type="RefSeq" id="WP_054300482.1">
    <property type="nucleotide sequence ID" value="NZ_CP012413.1"/>
</dbReference>
<gene>
    <name evidence="1" type="ORF">Psal009_02883</name>
</gene>
<evidence type="ECO:0000313" key="1">
    <source>
        <dbReference type="EMBL" id="QGO06947.1"/>
    </source>
</evidence>